<sequence>MRLRQMTYTIIGQEDCLYLNVYTPQNPHAIRKLLPVMVWVYGGFFREGSASFYGPDYLMNESVLIVTFNYRTGFFECRNNYREAALWWAQRFPINPKSHLAFKRLKTRDRTGGLREKTLRRKCTATNENLAVRVLGDGVLDKKLACEISRSDSP</sequence>
<evidence type="ECO:0000256" key="3">
    <source>
        <dbReference type="ARBA" id="ARBA00022801"/>
    </source>
</evidence>
<reference evidence="5" key="1">
    <citation type="journal article" date="2013" name="Genome Biol.">
        <title>Draft genome of the mountain pine beetle, Dendroctonus ponderosae Hopkins, a major forest pest.</title>
        <authorList>
            <person name="Keeling C.I."/>
            <person name="Yuen M.M."/>
            <person name="Liao N.Y."/>
            <person name="Docking T.R."/>
            <person name="Chan S.K."/>
            <person name="Taylor G.A."/>
            <person name="Palmquist D.L."/>
            <person name="Jackman S.D."/>
            <person name="Nguyen A."/>
            <person name="Li M."/>
            <person name="Henderson H."/>
            <person name="Janes J.K."/>
            <person name="Zhao Y."/>
            <person name="Pandoh P."/>
            <person name="Moore R."/>
            <person name="Sperling F.A."/>
            <person name="Huber D.P."/>
            <person name="Birol I."/>
            <person name="Jones S.J."/>
            <person name="Bohlmann J."/>
        </authorList>
    </citation>
    <scope>NUCLEOTIDE SEQUENCE</scope>
</reference>
<dbReference type="Gene3D" id="3.40.50.1820">
    <property type="entry name" value="alpha/beta hydrolase"/>
    <property type="match status" value="1"/>
</dbReference>
<evidence type="ECO:0000313" key="5">
    <source>
        <dbReference type="EMBL" id="ENN80466.1"/>
    </source>
</evidence>
<evidence type="ECO:0000256" key="1">
    <source>
        <dbReference type="ARBA" id="ARBA00005964"/>
    </source>
</evidence>
<gene>
    <name evidence="5" type="ORF">YQE_03123</name>
</gene>
<comment type="similarity">
    <text evidence="1">Belongs to the type-B carboxylesterase/lipase family.</text>
</comment>
<dbReference type="Pfam" id="PF00135">
    <property type="entry name" value="COesterase"/>
    <property type="match status" value="1"/>
</dbReference>
<evidence type="ECO:0000256" key="2">
    <source>
        <dbReference type="ARBA" id="ARBA00022487"/>
    </source>
</evidence>
<dbReference type="GO" id="GO:0052689">
    <property type="term" value="F:carboxylic ester hydrolase activity"/>
    <property type="evidence" value="ECO:0007669"/>
    <property type="project" value="UniProtKB-KW"/>
</dbReference>
<dbReference type="HOGENOM" id="CLU_1706058_0_0_1"/>
<proteinExistence type="inferred from homology"/>
<organism evidence="5">
    <name type="scientific">Dendroctonus ponderosae</name>
    <name type="common">Mountain pine beetle</name>
    <dbReference type="NCBI Taxonomy" id="77166"/>
    <lineage>
        <taxon>Eukaryota</taxon>
        <taxon>Metazoa</taxon>
        <taxon>Ecdysozoa</taxon>
        <taxon>Arthropoda</taxon>
        <taxon>Hexapoda</taxon>
        <taxon>Insecta</taxon>
        <taxon>Pterygota</taxon>
        <taxon>Neoptera</taxon>
        <taxon>Endopterygota</taxon>
        <taxon>Coleoptera</taxon>
        <taxon>Polyphaga</taxon>
        <taxon>Cucujiformia</taxon>
        <taxon>Curculionidae</taxon>
        <taxon>Scolytinae</taxon>
        <taxon>Dendroctonus</taxon>
    </lineage>
</organism>
<keyword evidence="4" id="KW-0325">Glycoprotein</keyword>
<dbReference type="PANTHER" id="PTHR43142">
    <property type="entry name" value="CARBOXYLIC ESTER HYDROLASE"/>
    <property type="match status" value="1"/>
</dbReference>
<dbReference type="PROSITE" id="PS00941">
    <property type="entry name" value="CARBOXYLESTERASE_B_2"/>
    <property type="match status" value="1"/>
</dbReference>
<dbReference type="InterPro" id="IPR029058">
    <property type="entry name" value="AB_hydrolase_fold"/>
</dbReference>
<dbReference type="SUPFAM" id="SSF53474">
    <property type="entry name" value="alpha/beta-Hydrolases"/>
    <property type="match status" value="1"/>
</dbReference>
<dbReference type="AlphaFoldDB" id="N6UIJ2"/>
<protein>
    <submittedName>
        <fullName evidence="5">Uncharacterized protein</fullName>
    </submittedName>
</protein>
<keyword evidence="2" id="KW-0719">Serine esterase</keyword>
<accession>N6UIJ2</accession>
<name>N6UIJ2_DENPD</name>
<dbReference type="EMBL" id="KB740529">
    <property type="protein sequence ID" value="ENN80466.1"/>
    <property type="molecule type" value="Genomic_DNA"/>
</dbReference>
<dbReference type="PANTHER" id="PTHR43142:SF1">
    <property type="entry name" value="CARBOXYLIC ESTER HYDROLASE"/>
    <property type="match status" value="1"/>
</dbReference>
<feature type="non-terminal residue" evidence="5">
    <location>
        <position position="1"/>
    </location>
</feature>
<dbReference type="InterPro" id="IPR002018">
    <property type="entry name" value="CarbesteraseB"/>
</dbReference>
<evidence type="ECO:0000256" key="4">
    <source>
        <dbReference type="ARBA" id="ARBA00023180"/>
    </source>
</evidence>
<keyword evidence="3" id="KW-0378">Hydrolase</keyword>
<dbReference type="InterPro" id="IPR019819">
    <property type="entry name" value="Carboxylesterase_B_CS"/>
</dbReference>